<dbReference type="Pfam" id="PF15059">
    <property type="entry name" value="Speriolin_C"/>
    <property type="match status" value="1"/>
</dbReference>
<dbReference type="OrthoDB" id="6114770at2759"/>
<organism evidence="3 4">
    <name type="scientific">Dreissena polymorpha</name>
    <name type="common">Zebra mussel</name>
    <name type="synonym">Mytilus polymorpha</name>
    <dbReference type="NCBI Taxonomy" id="45954"/>
    <lineage>
        <taxon>Eukaryota</taxon>
        <taxon>Metazoa</taxon>
        <taxon>Spiralia</taxon>
        <taxon>Lophotrochozoa</taxon>
        <taxon>Mollusca</taxon>
        <taxon>Bivalvia</taxon>
        <taxon>Autobranchia</taxon>
        <taxon>Heteroconchia</taxon>
        <taxon>Euheterodonta</taxon>
        <taxon>Imparidentia</taxon>
        <taxon>Neoheterodontei</taxon>
        <taxon>Myida</taxon>
        <taxon>Dreissenoidea</taxon>
        <taxon>Dreissenidae</taxon>
        <taxon>Dreissena</taxon>
    </lineage>
</organism>
<feature type="region of interest" description="Disordered" evidence="1">
    <location>
        <begin position="781"/>
        <end position="863"/>
    </location>
</feature>
<dbReference type="Proteomes" id="UP000828390">
    <property type="component" value="Unassembled WGS sequence"/>
</dbReference>
<evidence type="ECO:0000313" key="4">
    <source>
        <dbReference type="Proteomes" id="UP000828390"/>
    </source>
</evidence>
<feature type="compositionally biased region" description="Polar residues" evidence="1">
    <location>
        <begin position="658"/>
        <end position="669"/>
    </location>
</feature>
<name>A0A9D4E7P9_DREPO</name>
<evidence type="ECO:0000259" key="2">
    <source>
        <dbReference type="Pfam" id="PF15059"/>
    </source>
</evidence>
<feature type="region of interest" description="Disordered" evidence="1">
    <location>
        <begin position="1"/>
        <end position="36"/>
    </location>
</feature>
<keyword evidence="4" id="KW-1185">Reference proteome</keyword>
<feature type="region of interest" description="Disordered" evidence="1">
    <location>
        <begin position="703"/>
        <end position="723"/>
    </location>
</feature>
<dbReference type="AlphaFoldDB" id="A0A9D4E7P9"/>
<dbReference type="GO" id="GO:0005813">
    <property type="term" value="C:centrosome"/>
    <property type="evidence" value="ECO:0007669"/>
    <property type="project" value="TreeGrafter"/>
</dbReference>
<feature type="region of interest" description="Disordered" evidence="1">
    <location>
        <begin position="382"/>
        <end position="452"/>
    </location>
</feature>
<dbReference type="InterPro" id="IPR029384">
    <property type="entry name" value="Speriolin_C"/>
</dbReference>
<dbReference type="EMBL" id="JAIWYP010000009">
    <property type="protein sequence ID" value="KAH3775467.1"/>
    <property type="molecule type" value="Genomic_DNA"/>
</dbReference>
<feature type="compositionally biased region" description="Polar residues" evidence="1">
    <location>
        <begin position="833"/>
        <end position="845"/>
    </location>
</feature>
<feature type="compositionally biased region" description="Polar residues" evidence="1">
    <location>
        <begin position="145"/>
        <end position="160"/>
    </location>
</feature>
<protein>
    <recommendedName>
        <fullName evidence="2">Speriolin C-terminal domain-containing protein</fullName>
    </recommendedName>
</protein>
<feature type="region of interest" description="Disordered" evidence="1">
    <location>
        <begin position="136"/>
        <end position="201"/>
    </location>
</feature>
<dbReference type="InterPro" id="IPR026715">
    <property type="entry name" value="SPATC1"/>
</dbReference>
<evidence type="ECO:0000313" key="3">
    <source>
        <dbReference type="EMBL" id="KAH3775467.1"/>
    </source>
</evidence>
<feature type="region of interest" description="Disordered" evidence="1">
    <location>
        <begin position="619"/>
        <end position="683"/>
    </location>
</feature>
<dbReference type="PANTHER" id="PTHR22192:SF17">
    <property type="entry name" value="SPERIOLIN-LIKE PROTEIN"/>
    <property type="match status" value="1"/>
</dbReference>
<gene>
    <name evidence="3" type="ORF">DPMN_176869</name>
</gene>
<proteinExistence type="predicted"/>
<sequence>MSTRRNPNVDAFLPNNDFNGNGGIKDSSASGRQINGEPLSDEINIRIGLRQSERKDPNASEKTNAFWKEVLDANSAELQETVLAIQDENNALRRCLQLMQENSSLKAANVLGAALSILDDKLRYFVTGKLLTNSQTTVRKGEPKSIQSSAHTSVKSTGSNKRNRGQIPLGPKRKSIATPAQSVGGTNRHVRAGSRSFGQSFPEIDYNDIAHSTARNQTLLPGSQPDAVSPSYGASFREISYRDTEPSNTSRVVSIPNSPLVVTIEHKSPGSDSRSYGKSFQEINYSDLAQSPTSNRESVSDSPVVVKINRRTVFPESPSYGQSFREMTYSDIADRRSFAVANGSPTVGSSCDTCLSPPPNSPIYGKAFQSVNISDLNDRLSDSVPQWEASRQEPISNTKRQRTQKSAAKPPMKFGLNPSPLQSRVSARTEQRPRSADNSRQHAFNGGNQTIQDSRRNVIVPWGSADVTHYCASCKEILKPSCRCKTSNGFKTNDTYAVGQSTPQRLNWRFDDAPSQQADETLSTVVNTSYTNSVDNDGVLGDNAANEHDFSVSDYIGNDPEPRQIVGYGSKRMAENDLFMTKDSLDNSFAINTIRWADETSPAQANVLSSASYTAAAAHSGRTVVPSSRNERPENNKQQPIYDQHDSGVHGTQLGPIQKSTQTPATSMGGTIRHAQSDSPSYGQSFPEMDFSNIAHSTARNHQTPAMSRGGTNRHVQSGSPSYGQSFPEMDFSNIVHSTARNHQIVARGSQTDPMSKQFTQVRELNEPVPEDRRVPVLTPASHQALGMPQAASTPVPSPGNRGNSAGGAHMSVGKDVQTSSQPVNKHVADNVTFKSGSNPQQLGTGSADEAVTGKSSSSDNLSVDSLFTHASSKKSSGRQDHTDDSLVHILRLKGDGSLEKAKYVFNRPVDQLTGYLPHITYDVRNSISILCSSRHHARLIGEVAFQLDRRILEHVFSDVTSGHTARGRSRFYGYSVANVNELIEREDQALQKEGAIGASLHHKLKALLSDLASFSYNIRHHGEFTREMVNKYGLLVTTPDPETVERLGLNDPGTLRLLIGRILRKKEELEDMLIILDCLCFIAYKENAPLLMW</sequence>
<feature type="compositionally biased region" description="Basic and acidic residues" evidence="1">
    <location>
        <begin position="427"/>
        <end position="440"/>
    </location>
</feature>
<feature type="domain" description="Speriolin C-terminal" evidence="2">
    <location>
        <begin position="940"/>
        <end position="1094"/>
    </location>
</feature>
<reference evidence="3" key="1">
    <citation type="journal article" date="2019" name="bioRxiv">
        <title>The Genome of the Zebra Mussel, Dreissena polymorpha: A Resource for Invasive Species Research.</title>
        <authorList>
            <person name="McCartney M.A."/>
            <person name="Auch B."/>
            <person name="Kono T."/>
            <person name="Mallez S."/>
            <person name="Zhang Y."/>
            <person name="Obille A."/>
            <person name="Becker A."/>
            <person name="Abrahante J.E."/>
            <person name="Garbe J."/>
            <person name="Badalamenti J.P."/>
            <person name="Herman A."/>
            <person name="Mangelson H."/>
            <person name="Liachko I."/>
            <person name="Sullivan S."/>
            <person name="Sone E.D."/>
            <person name="Koren S."/>
            <person name="Silverstein K.A.T."/>
            <person name="Beckman K.B."/>
            <person name="Gohl D.M."/>
        </authorList>
    </citation>
    <scope>NUCLEOTIDE SEQUENCE</scope>
    <source>
        <strain evidence="3">Duluth1</strain>
        <tissue evidence="3">Whole animal</tissue>
    </source>
</reference>
<reference evidence="3" key="2">
    <citation type="submission" date="2020-11" db="EMBL/GenBank/DDBJ databases">
        <authorList>
            <person name="McCartney M.A."/>
            <person name="Auch B."/>
            <person name="Kono T."/>
            <person name="Mallez S."/>
            <person name="Becker A."/>
            <person name="Gohl D.M."/>
            <person name="Silverstein K.A.T."/>
            <person name="Koren S."/>
            <person name="Bechman K.B."/>
            <person name="Herman A."/>
            <person name="Abrahante J.E."/>
            <person name="Garbe J."/>
        </authorList>
    </citation>
    <scope>NUCLEOTIDE SEQUENCE</scope>
    <source>
        <strain evidence="3">Duluth1</strain>
        <tissue evidence="3">Whole animal</tissue>
    </source>
</reference>
<dbReference type="PANTHER" id="PTHR22192">
    <property type="entry name" value="SPERIOLIN"/>
    <property type="match status" value="1"/>
</dbReference>
<accession>A0A9D4E7P9</accession>
<comment type="caution">
    <text evidence="3">The sequence shown here is derived from an EMBL/GenBank/DDBJ whole genome shotgun (WGS) entry which is preliminary data.</text>
</comment>
<evidence type="ECO:0000256" key="1">
    <source>
        <dbReference type="SAM" id="MobiDB-lite"/>
    </source>
</evidence>
<feature type="compositionally biased region" description="Polar residues" evidence="1">
    <location>
        <begin position="441"/>
        <end position="452"/>
    </location>
</feature>